<comment type="caution">
    <text evidence="2">The sequence shown here is derived from an EMBL/GenBank/DDBJ whole genome shotgun (WGS) entry which is preliminary data.</text>
</comment>
<dbReference type="EMBL" id="JACXAE010000067">
    <property type="protein sequence ID" value="MBD2774208.1"/>
    <property type="molecule type" value="Genomic_DNA"/>
</dbReference>
<keyword evidence="3" id="KW-1185">Reference proteome</keyword>
<evidence type="ECO:0000313" key="2">
    <source>
        <dbReference type="EMBL" id="MBD2774208.1"/>
    </source>
</evidence>
<name>A0A8J6XUY6_9CYAN</name>
<evidence type="ECO:0008006" key="4">
    <source>
        <dbReference type="Google" id="ProtNLM"/>
    </source>
</evidence>
<dbReference type="Proteomes" id="UP000629098">
    <property type="component" value="Unassembled WGS sequence"/>
</dbReference>
<keyword evidence="1" id="KW-0732">Signal</keyword>
<gene>
    <name evidence="2" type="ORF">ICL16_19555</name>
</gene>
<organism evidence="2 3">
    <name type="scientific">Iningainema tapete BLCC-T55</name>
    <dbReference type="NCBI Taxonomy" id="2748662"/>
    <lineage>
        <taxon>Bacteria</taxon>
        <taxon>Bacillati</taxon>
        <taxon>Cyanobacteriota</taxon>
        <taxon>Cyanophyceae</taxon>
        <taxon>Nostocales</taxon>
        <taxon>Scytonemataceae</taxon>
        <taxon>Iningainema tapete</taxon>
    </lineage>
</organism>
<sequence length="217" mass="22907">MMLRSCIPWFIPIAVTLVSFASGVKKVAAQTVFPFEAFYDTDVILRPIENTDVSIATVSGFNPDAPYGLTNFTSASNYSRFDPAINGFRFFADPARVGLSGFPTGVDTFFGSGDDRIFGSSNAIAIIDPITNTLNGTGVINITGGAGRFSGATGTLNFNESESLDQDPSGPLRGRAFISGSFVVPQQVPESGNTATLVGIGAITTGFLLRRRLKSAI</sequence>
<feature type="signal peptide" evidence="1">
    <location>
        <begin position="1"/>
        <end position="21"/>
    </location>
</feature>
<evidence type="ECO:0000256" key="1">
    <source>
        <dbReference type="SAM" id="SignalP"/>
    </source>
</evidence>
<reference evidence="2" key="1">
    <citation type="submission" date="2020-09" db="EMBL/GenBank/DDBJ databases">
        <title>Iningainema tapete sp. nov. (Scytonemataceae, Cyanobacteria) from greenhouses in central Florida (USA) produces two types of nodularin with biosynthetic potential for microcystin-LR and anabaenopeptins.</title>
        <authorList>
            <person name="Berthold D.E."/>
            <person name="Lefler F.W."/>
            <person name="Huang I.-S."/>
            <person name="Abdulla H."/>
            <person name="Zimba P.V."/>
            <person name="Laughinghouse H.D. IV."/>
        </authorList>
    </citation>
    <scope>NUCLEOTIDE SEQUENCE</scope>
    <source>
        <strain evidence="2">BLCCT55</strain>
    </source>
</reference>
<dbReference type="AlphaFoldDB" id="A0A8J6XUY6"/>
<proteinExistence type="predicted"/>
<accession>A0A8J6XUY6</accession>
<evidence type="ECO:0000313" key="3">
    <source>
        <dbReference type="Proteomes" id="UP000629098"/>
    </source>
</evidence>
<protein>
    <recommendedName>
        <fullName evidence="4">PEP-CTERM protein-sorting domain-containing protein</fullName>
    </recommendedName>
</protein>
<feature type="chain" id="PRO_5035232615" description="PEP-CTERM protein-sorting domain-containing protein" evidence="1">
    <location>
        <begin position="22"/>
        <end position="217"/>
    </location>
</feature>